<dbReference type="PROSITE" id="PS01131">
    <property type="entry name" value="RRNA_A_DIMETH"/>
    <property type="match status" value="1"/>
</dbReference>
<evidence type="ECO:0000259" key="4">
    <source>
        <dbReference type="SMART" id="SM00650"/>
    </source>
</evidence>
<sequence length="281" mass="30295">MSADGIIWSNTDYPYLCLVDRERTLGFRRAIEQVVRPGDVVVEVGAGTGILTLFAAAAGAGKVYAVEIDPVLARCLRETVEANGFGGIVEVVEGDALTVDLPREVDVVVAELVETGLLDEMQVAVLNGLHARGVVGPRTRLVPQTYTTSLRLASTDQRFYGFVVAAPKHEWPYYAQDPEAWEHLRWTPVSEAVEVSAVDFRTGRVDPVVDTVVTFHVPDGQEADALVLSGSAGLADGLDLGACNSFSGDKVLSLPPCRGEVRLRVRYEMGRGLDDLDVTLA</sequence>
<dbReference type="Pfam" id="PF02475">
    <property type="entry name" value="TRM5-TYW2_MTfase"/>
    <property type="match status" value="1"/>
</dbReference>
<keyword evidence="2 5" id="KW-0808">Transferase</keyword>
<dbReference type="Proteomes" id="UP000502996">
    <property type="component" value="Chromosome"/>
</dbReference>
<dbReference type="InterPro" id="IPR029063">
    <property type="entry name" value="SAM-dependent_MTases_sf"/>
</dbReference>
<dbReference type="AlphaFoldDB" id="A0A6G6WET6"/>
<evidence type="ECO:0000256" key="2">
    <source>
        <dbReference type="ARBA" id="ARBA00022679"/>
    </source>
</evidence>
<name>A0A6G6WET6_9ACTN</name>
<dbReference type="InterPro" id="IPR020598">
    <property type="entry name" value="rRNA_Ade_methylase_Trfase_N"/>
</dbReference>
<dbReference type="SMART" id="SM00650">
    <property type="entry name" value="rADc"/>
    <property type="match status" value="1"/>
</dbReference>
<dbReference type="InterPro" id="IPR025799">
    <property type="entry name" value="Arg_MeTrfase"/>
</dbReference>
<evidence type="ECO:0000256" key="3">
    <source>
        <dbReference type="ARBA" id="ARBA00022691"/>
    </source>
</evidence>
<dbReference type="CDD" id="cd02440">
    <property type="entry name" value="AdoMet_MTases"/>
    <property type="match status" value="1"/>
</dbReference>
<protein>
    <submittedName>
        <fullName evidence="5">Methyltransferase domain-containing protein</fullName>
    </submittedName>
</protein>
<evidence type="ECO:0000256" key="1">
    <source>
        <dbReference type="ARBA" id="ARBA00022603"/>
    </source>
</evidence>
<proteinExistence type="predicted"/>
<dbReference type="InterPro" id="IPR056743">
    <property type="entry name" value="TRM5-TYW2-like_MTfase"/>
</dbReference>
<dbReference type="RefSeq" id="WP_165233614.1">
    <property type="nucleotide sequence ID" value="NZ_CP049257.1"/>
</dbReference>
<dbReference type="KEGG" id="nano:G5V58_13665"/>
<dbReference type="PANTHER" id="PTHR11006:SF53">
    <property type="entry name" value="PROTEIN ARGININE N-METHYLTRANSFERASE 3"/>
    <property type="match status" value="1"/>
</dbReference>
<dbReference type="GO" id="GO:0000179">
    <property type="term" value="F:rRNA (adenine-N6,N6-)-dimethyltransferase activity"/>
    <property type="evidence" value="ECO:0007669"/>
    <property type="project" value="InterPro"/>
</dbReference>
<reference evidence="5 6" key="1">
    <citation type="submission" date="2020-02" db="EMBL/GenBank/DDBJ databases">
        <title>Full genome sequence of Nocardioides sp. R-3366.</title>
        <authorList>
            <person name="Im W.-T."/>
        </authorList>
    </citation>
    <scope>NUCLEOTIDE SEQUENCE [LARGE SCALE GENOMIC DNA]</scope>
    <source>
        <strain evidence="5 6">R-3366</strain>
    </source>
</reference>
<accession>A0A6G6WET6</accession>
<evidence type="ECO:0000313" key="5">
    <source>
        <dbReference type="EMBL" id="QIG43667.1"/>
    </source>
</evidence>
<evidence type="ECO:0000313" key="6">
    <source>
        <dbReference type="Proteomes" id="UP000502996"/>
    </source>
</evidence>
<dbReference type="InterPro" id="IPR020596">
    <property type="entry name" value="rRNA_Ade_Mease_Trfase_CS"/>
</dbReference>
<organism evidence="5 6">
    <name type="scientific">Nocardioides anomalus</name>
    <dbReference type="NCBI Taxonomy" id="2712223"/>
    <lineage>
        <taxon>Bacteria</taxon>
        <taxon>Bacillati</taxon>
        <taxon>Actinomycetota</taxon>
        <taxon>Actinomycetes</taxon>
        <taxon>Propionibacteriales</taxon>
        <taxon>Nocardioidaceae</taxon>
        <taxon>Nocardioides</taxon>
    </lineage>
</organism>
<keyword evidence="3" id="KW-0949">S-adenosyl-L-methionine</keyword>
<dbReference type="Gene3D" id="3.40.50.150">
    <property type="entry name" value="Vaccinia Virus protein VP39"/>
    <property type="match status" value="1"/>
</dbReference>
<feature type="domain" description="Ribosomal RNA adenine methylase transferase N-terminal" evidence="4">
    <location>
        <begin position="30"/>
        <end position="145"/>
    </location>
</feature>
<keyword evidence="6" id="KW-1185">Reference proteome</keyword>
<keyword evidence="1 5" id="KW-0489">Methyltransferase</keyword>
<dbReference type="GO" id="GO:0016274">
    <property type="term" value="F:protein-arginine N-methyltransferase activity"/>
    <property type="evidence" value="ECO:0007669"/>
    <property type="project" value="InterPro"/>
</dbReference>
<dbReference type="EMBL" id="CP049257">
    <property type="protein sequence ID" value="QIG43667.1"/>
    <property type="molecule type" value="Genomic_DNA"/>
</dbReference>
<dbReference type="PANTHER" id="PTHR11006">
    <property type="entry name" value="PROTEIN ARGININE N-METHYLTRANSFERASE"/>
    <property type="match status" value="1"/>
</dbReference>
<gene>
    <name evidence="5" type="ORF">G5V58_13665</name>
</gene>
<dbReference type="GO" id="GO:0042054">
    <property type="term" value="F:histone methyltransferase activity"/>
    <property type="evidence" value="ECO:0007669"/>
    <property type="project" value="TreeGrafter"/>
</dbReference>
<dbReference type="SUPFAM" id="SSF53335">
    <property type="entry name" value="S-adenosyl-L-methionine-dependent methyltransferases"/>
    <property type="match status" value="1"/>
</dbReference>